<protein>
    <submittedName>
        <fullName evidence="11">PTS fructose transporter subunit IIC</fullName>
    </submittedName>
</protein>
<accession>A0A8S0FQJ8</accession>
<feature type="transmembrane region" description="Helical" evidence="9">
    <location>
        <begin position="358"/>
        <end position="377"/>
    </location>
</feature>
<evidence type="ECO:0000256" key="1">
    <source>
        <dbReference type="ARBA" id="ARBA00004651"/>
    </source>
</evidence>
<dbReference type="InterPro" id="IPR050864">
    <property type="entry name" value="Bacterial_PTS_Sugar_Transport"/>
</dbReference>
<evidence type="ECO:0000256" key="8">
    <source>
        <dbReference type="ARBA" id="ARBA00023136"/>
    </source>
</evidence>
<evidence type="ECO:0000256" key="6">
    <source>
        <dbReference type="ARBA" id="ARBA00022692"/>
    </source>
</evidence>
<gene>
    <name evidence="11" type="ORF">EIMP300_35610</name>
</gene>
<dbReference type="GO" id="GO:0009401">
    <property type="term" value="P:phosphoenolpyruvate-dependent sugar phosphotransferase system"/>
    <property type="evidence" value="ECO:0007669"/>
    <property type="project" value="UniProtKB-KW"/>
</dbReference>
<evidence type="ECO:0000256" key="2">
    <source>
        <dbReference type="ARBA" id="ARBA00022448"/>
    </source>
</evidence>
<dbReference type="AlphaFoldDB" id="A0A8S0FQJ8"/>
<keyword evidence="2" id="KW-0813">Transport</keyword>
<keyword evidence="8 9" id="KW-0472">Membrane</keyword>
<keyword evidence="5" id="KW-0598">Phosphotransferase system</keyword>
<evidence type="ECO:0000256" key="7">
    <source>
        <dbReference type="ARBA" id="ARBA00022989"/>
    </source>
</evidence>
<evidence type="ECO:0000259" key="10">
    <source>
        <dbReference type="PROSITE" id="PS51104"/>
    </source>
</evidence>
<feature type="transmembrane region" description="Helical" evidence="9">
    <location>
        <begin position="126"/>
        <end position="150"/>
    </location>
</feature>
<dbReference type="GO" id="GO:0008982">
    <property type="term" value="F:protein-N(PI)-phosphohistidine-sugar phosphotransferase activity"/>
    <property type="evidence" value="ECO:0007669"/>
    <property type="project" value="InterPro"/>
</dbReference>
<feature type="transmembrane region" description="Helical" evidence="9">
    <location>
        <begin position="43"/>
        <end position="68"/>
    </location>
</feature>
<reference evidence="11 12" key="1">
    <citation type="submission" date="2020-01" db="EMBL/GenBank/DDBJ databases">
        <title>Dynamics of blaIMP-6 dissemination in carbapenem resistant Enterobacteriacea isolated from regional surveillance in Osaka, Japan.</title>
        <authorList>
            <person name="Abe R."/>
            <person name="Akeda Y."/>
            <person name="Sugawara Y."/>
            <person name="Yamamoto N."/>
            <person name="Tomono K."/>
            <person name="Takeuchi D."/>
            <person name="Kawahara R."/>
            <person name="Hamada S."/>
        </authorList>
    </citation>
    <scope>NUCLEOTIDE SEQUENCE [LARGE SCALE GENOMIC DNA]</scope>
    <source>
        <strain evidence="11 12">E300</strain>
    </source>
</reference>
<sequence>MAIKKRSATVVHGASGAAAAVKNPQASKSSFWGELPQHVMSGISRMVPTLIMGGVILAFSQLIAYSWLKIPADIGIMDALNSGKFSGFDLSLLKFAWLSQSFGGVLHNGEEVATLHSAFGFAIPMFAAFVANSIGGKLAFPAGFIGGLMSTQPTQLLNFDPSTMQWATSSPVPSTFIGALIISIVAGYLVKWMNQKIQLPDFLLAFKTTFLLPILSAIFVMLAMYYVITPFGGWINGGIRTVLTAAGEKGALMYAMGIAAATAIDLGGPINKAAGFVAFSFTTSSPAPHVLPVTARSIAIVIPPIGLGLATIIDRRLTGKRLFNAQLYPQGKTAMFLAFMGISEGAIPFALESPITAIPSYMVGAIVGSTAAVWLGAVQWFPESAIWAWPLVTNLGVYMAGIALGAVITALMVVFLRLMMFRKGKLLIDSL</sequence>
<comment type="subcellular location">
    <subcellularLocation>
        <location evidence="1">Cell membrane</location>
        <topology evidence="1">Multi-pass membrane protein</topology>
    </subcellularLocation>
</comment>
<dbReference type="PROSITE" id="PS51104">
    <property type="entry name" value="PTS_EIIC_TYPE_2"/>
    <property type="match status" value="1"/>
</dbReference>
<dbReference type="PANTHER" id="PTHR30505:SF0">
    <property type="entry name" value="FRUCTOSE-LIKE PTS SYSTEM EIIBC COMPONENT-RELATED"/>
    <property type="match status" value="1"/>
</dbReference>
<dbReference type="GO" id="GO:0005886">
    <property type="term" value="C:plasma membrane"/>
    <property type="evidence" value="ECO:0007669"/>
    <property type="project" value="UniProtKB-SubCell"/>
</dbReference>
<evidence type="ECO:0000256" key="4">
    <source>
        <dbReference type="ARBA" id="ARBA00022597"/>
    </source>
</evidence>
<evidence type="ECO:0000256" key="5">
    <source>
        <dbReference type="ARBA" id="ARBA00022683"/>
    </source>
</evidence>
<feature type="transmembrane region" description="Helical" evidence="9">
    <location>
        <begin position="397"/>
        <end position="418"/>
    </location>
</feature>
<organism evidence="11 12">
    <name type="scientific">Escherichia coli</name>
    <dbReference type="NCBI Taxonomy" id="562"/>
    <lineage>
        <taxon>Bacteria</taxon>
        <taxon>Pseudomonadati</taxon>
        <taxon>Pseudomonadota</taxon>
        <taxon>Gammaproteobacteria</taxon>
        <taxon>Enterobacterales</taxon>
        <taxon>Enterobacteriaceae</taxon>
        <taxon>Escherichia</taxon>
    </lineage>
</organism>
<name>A0A8S0FQJ8_ECOLX</name>
<feature type="transmembrane region" description="Helical" evidence="9">
    <location>
        <begin position="170"/>
        <end position="190"/>
    </location>
</feature>
<evidence type="ECO:0000256" key="3">
    <source>
        <dbReference type="ARBA" id="ARBA00022475"/>
    </source>
</evidence>
<dbReference type="InterPro" id="IPR003352">
    <property type="entry name" value="PTS_EIIC"/>
</dbReference>
<evidence type="ECO:0000256" key="9">
    <source>
        <dbReference type="SAM" id="Phobius"/>
    </source>
</evidence>
<evidence type="ECO:0000313" key="12">
    <source>
        <dbReference type="Proteomes" id="UP000467488"/>
    </source>
</evidence>
<feature type="transmembrane region" description="Helical" evidence="9">
    <location>
        <begin position="202"/>
        <end position="228"/>
    </location>
</feature>
<dbReference type="EMBL" id="AP022360">
    <property type="protein sequence ID" value="BBU82161.1"/>
    <property type="molecule type" value="Genomic_DNA"/>
</dbReference>
<keyword evidence="3" id="KW-1003">Cell membrane</keyword>
<dbReference type="GO" id="GO:0090563">
    <property type="term" value="F:protein-phosphocysteine-sugar phosphotransferase activity"/>
    <property type="evidence" value="ECO:0007669"/>
    <property type="project" value="TreeGrafter"/>
</dbReference>
<dbReference type="PANTHER" id="PTHR30505">
    <property type="entry name" value="FRUCTOSE-LIKE PERMEASE"/>
    <property type="match status" value="1"/>
</dbReference>
<dbReference type="Proteomes" id="UP000467488">
    <property type="component" value="Chromosome"/>
</dbReference>
<feature type="domain" description="PTS EIIC type-2" evidence="10">
    <location>
        <begin position="35"/>
        <end position="426"/>
    </location>
</feature>
<proteinExistence type="predicted"/>
<dbReference type="InterPro" id="IPR013014">
    <property type="entry name" value="PTS_EIIC_2"/>
</dbReference>
<keyword evidence="7 9" id="KW-1133">Transmembrane helix</keyword>
<evidence type="ECO:0000313" key="11">
    <source>
        <dbReference type="EMBL" id="BBU82161.1"/>
    </source>
</evidence>
<keyword evidence="6 9" id="KW-0812">Transmembrane</keyword>
<keyword evidence="4" id="KW-0762">Sugar transport</keyword>
<feature type="transmembrane region" description="Helical" evidence="9">
    <location>
        <begin position="290"/>
        <end position="313"/>
    </location>
</feature>
<dbReference type="Pfam" id="PF02378">
    <property type="entry name" value="PTS_EIIC"/>
    <property type="match status" value="1"/>
</dbReference>